<dbReference type="UniPathway" id="UPA00047">
    <property type="reaction ID" value="UER00066"/>
</dbReference>
<dbReference type="EC" id="2.3.3.21" evidence="8"/>
<evidence type="ECO:0000256" key="8">
    <source>
        <dbReference type="NCBIfam" id="TIGR00977"/>
    </source>
</evidence>
<dbReference type="InterPro" id="IPR000891">
    <property type="entry name" value="PYR_CT"/>
</dbReference>
<comment type="pathway">
    <text evidence="1">Amino-acid biosynthesis; L-isoleucine biosynthesis; 2-oxobutanoate from pyruvate: step 1/3.</text>
</comment>
<dbReference type="STRING" id="1555112.LIP_1259"/>
<dbReference type="Gene3D" id="3.30.160.270">
    <property type="match status" value="1"/>
</dbReference>
<dbReference type="PROSITE" id="PS00816">
    <property type="entry name" value="AIPM_HOMOCIT_SYNTH_2"/>
    <property type="match status" value="1"/>
</dbReference>
<protein>
    <recommendedName>
        <fullName evidence="8">Citramalate synthase</fullName>
        <ecNumber evidence="8">2.3.3.21</ecNumber>
    </recommendedName>
</protein>
<gene>
    <name evidence="11" type="ORF">LIP_1259</name>
</gene>
<evidence type="ECO:0000256" key="2">
    <source>
        <dbReference type="ARBA" id="ARBA00006154"/>
    </source>
</evidence>
<comment type="similarity">
    <text evidence="2 9">Belongs to the alpha-IPM synthase/homocitrate synthase family.</text>
</comment>
<dbReference type="GO" id="GO:0043714">
    <property type="term" value="F:(R)-citramalate synthase activity"/>
    <property type="evidence" value="ECO:0007669"/>
    <property type="project" value="UniProtKB-UniRule"/>
</dbReference>
<dbReference type="InterPro" id="IPR013785">
    <property type="entry name" value="Aldolase_TIM"/>
</dbReference>
<dbReference type="GO" id="GO:0003852">
    <property type="term" value="F:2-isopropylmalate synthase activity"/>
    <property type="evidence" value="ECO:0007669"/>
    <property type="project" value="InterPro"/>
</dbReference>
<dbReference type="CDD" id="cd07941">
    <property type="entry name" value="DRE_TIM_LeuA3"/>
    <property type="match status" value="1"/>
</dbReference>
<dbReference type="InterPro" id="IPR005675">
    <property type="entry name" value="Citramal_synthase"/>
</dbReference>
<evidence type="ECO:0000256" key="3">
    <source>
        <dbReference type="ARBA" id="ARBA00022605"/>
    </source>
</evidence>
<reference evidence="12" key="1">
    <citation type="submission" date="2015-07" db="EMBL/GenBank/DDBJ databases">
        <title>Complete genome sequence and phylogenetic analysis of Limnochorda pilosa.</title>
        <authorList>
            <person name="Watanabe M."/>
            <person name="Kojima H."/>
            <person name="Fukui M."/>
        </authorList>
    </citation>
    <scope>NUCLEOTIDE SEQUENCE [LARGE SCALE GENOMIC DNA]</scope>
    <source>
        <strain evidence="12">HC45</strain>
    </source>
</reference>
<dbReference type="PATRIC" id="fig|1555112.3.peg.1306"/>
<dbReference type="Gene3D" id="1.10.238.260">
    <property type="match status" value="1"/>
</dbReference>
<sequence>MSANLRDAVYLYDTTLRDGTQGEGISLSVEDKLALLRFLDTFGVAYVEGGWPGSNPKDLEFFRRAGDVPLQRARLAAFGSTRRPGSACDDDPNLAALLEAGTPVVTLFGKSWDLHVTQALRTSLEENLAMIRESVAHMAGQGREVVYDAEHFFDGYLRNPEYAWATLRAAREGGARWIVLCDTNGGTLPHEIERITAEVARRLDVPLGIHCHNDSGVAVANSLAAVRAGARQVQGTINGLGERTGNADLVTILPNLALKLGYRLVPEPQMERLQELSRTVSERVNRPPDPFHPFVGESAFAHKGGIHVSAVRRQPETYEHVPPERVGNRRRVLVSELSGASNVLYKAREYGLELDPETPVVRDLLRHVKELEHQGYHFEAGEASFELLLRRALGLVPPFFTLEGFRLTVAKGGPDGTPGPDAEATIRLRVGSERIHTAASGNGPVNALDHALRKALLPVYPTLASFRLVDYKVRVLDGQAGTAARVRVLIETAADSTRWGTVGVSTNIIEASWLALVDSVEYGLMKMQVERPGNWAVSTG</sequence>
<dbReference type="RefSeq" id="WP_068135537.1">
    <property type="nucleotide sequence ID" value="NZ_AP014924.1"/>
</dbReference>
<keyword evidence="3" id="KW-0028">Amino-acid biosynthesis</keyword>
<evidence type="ECO:0000256" key="5">
    <source>
        <dbReference type="ARBA" id="ARBA00022679"/>
    </source>
</evidence>
<evidence type="ECO:0000256" key="1">
    <source>
        <dbReference type="ARBA" id="ARBA00004743"/>
    </source>
</evidence>
<dbReference type="GO" id="GO:0009098">
    <property type="term" value="P:L-leucine biosynthetic process"/>
    <property type="evidence" value="ECO:0007669"/>
    <property type="project" value="InterPro"/>
</dbReference>
<evidence type="ECO:0000256" key="6">
    <source>
        <dbReference type="ARBA" id="ARBA00023304"/>
    </source>
</evidence>
<dbReference type="PANTHER" id="PTHR43538:SF1">
    <property type="entry name" value="(R)-CITRAMALATE SYNTHASE"/>
    <property type="match status" value="1"/>
</dbReference>
<dbReference type="InterPro" id="IPR036230">
    <property type="entry name" value="LeuA_allosteric_dom_sf"/>
</dbReference>
<evidence type="ECO:0000259" key="10">
    <source>
        <dbReference type="PROSITE" id="PS50991"/>
    </source>
</evidence>
<dbReference type="NCBIfam" id="TIGR00977">
    <property type="entry name" value="citramal_synth"/>
    <property type="match status" value="1"/>
</dbReference>
<keyword evidence="6" id="KW-0100">Branched-chain amino acid biosynthesis</keyword>
<keyword evidence="4" id="KW-0412">Isoleucine biosynthesis</keyword>
<dbReference type="Pfam" id="PF08502">
    <property type="entry name" value="LeuA_dimer"/>
    <property type="match status" value="1"/>
</dbReference>
<name>A0A0K2SJ16_LIMPI</name>
<dbReference type="InterPro" id="IPR054691">
    <property type="entry name" value="LeuA/HCS_post-cat"/>
</dbReference>
<dbReference type="OrthoDB" id="9804858at2"/>
<dbReference type="Proteomes" id="UP000065807">
    <property type="component" value="Chromosome"/>
</dbReference>
<evidence type="ECO:0000313" key="11">
    <source>
        <dbReference type="EMBL" id="BAS27116.1"/>
    </source>
</evidence>
<dbReference type="SUPFAM" id="SSF110921">
    <property type="entry name" value="2-isopropylmalate synthase LeuA, allosteric (dimerisation) domain"/>
    <property type="match status" value="1"/>
</dbReference>
<dbReference type="GO" id="GO:0009097">
    <property type="term" value="P:isoleucine biosynthetic process"/>
    <property type="evidence" value="ECO:0007669"/>
    <property type="project" value="UniProtKB-UniRule"/>
</dbReference>
<accession>A0A0K2SJ16</accession>
<proteinExistence type="inferred from homology"/>
<evidence type="ECO:0000256" key="4">
    <source>
        <dbReference type="ARBA" id="ARBA00022624"/>
    </source>
</evidence>
<dbReference type="KEGG" id="lpil:LIP_1259"/>
<organism evidence="11 12">
    <name type="scientific">Limnochorda pilosa</name>
    <dbReference type="NCBI Taxonomy" id="1555112"/>
    <lineage>
        <taxon>Bacteria</taxon>
        <taxon>Bacillati</taxon>
        <taxon>Bacillota</taxon>
        <taxon>Limnochordia</taxon>
        <taxon>Limnochordales</taxon>
        <taxon>Limnochordaceae</taxon>
        <taxon>Limnochorda</taxon>
    </lineage>
</organism>
<dbReference type="AlphaFoldDB" id="A0A0K2SJ16"/>
<keyword evidence="12" id="KW-1185">Reference proteome</keyword>
<dbReference type="SMART" id="SM00917">
    <property type="entry name" value="LeuA_dimer"/>
    <property type="match status" value="1"/>
</dbReference>
<reference evidence="12" key="2">
    <citation type="journal article" date="2016" name="Int. J. Syst. Evol. Microbiol.">
        <title>Complete genome sequence and cell structure of Limnochorda pilosa, a Gram-negative spore-former within the phylum Firmicutes.</title>
        <authorList>
            <person name="Watanabe M."/>
            <person name="Kojima H."/>
            <person name="Fukui M."/>
        </authorList>
    </citation>
    <scope>NUCLEOTIDE SEQUENCE [LARGE SCALE GENOMIC DNA]</scope>
    <source>
        <strain evidence="12">HC45</strain>
    </source>
</reference>
<dbReference type="InterPro" id="IPR013709">
    <property type="entry name" value="2-isopropylmalate_synth_dimer"/>
</dbReference>
<dbReference type="Pfam" id="PF00682">
    <property type="entry name" value="HMGL-like"/>
    <property type="match status" value="1"/>
</dbReference>
<keyword evidence="5 9" id="KW-0808">Transferase</keyword>
<comment type="catalytic activity">
    <reaction evidence="7">
        <text>pyruvate + acetyl-CoA + H2O = (3R)-citramalate + CoA + H(+)</text>
        <dbReference type="Rhea" id="RHEA:19045"/>
        <dbReference type="ChEBI" id="CHEBI:15361"/>
        <dbReference type="ChEBI" id="CHEBI:15377"/>
        <dbReference type="ChEBI" id="CHEBI:15378"/>
        <dbReference type="ChEBI" id="CHEBI:30934"/>
        <dbReference type="ChEBI" id="CHEBI:57287"/>
        <dbReference type="ChEBI" id="CHEBI:57288"/>
        <dbReference type="EC" id="2.3.3.21"/>
    </reaction>
</comment>
<dbReference type="PANTHER" id="PTHR43538">
    <property type="entry name" value="ALPHA-IPM SYNTHASE/HOMOCITRATE SYNTHASE"/>
    <property type="match status" value="1"/>
</dbReference>
<evidence type="ECO:0000313" key="12">
    <source>
        <dbReference type="Proteomes" id="UP000065807"/>
    </source>
</evidence>
<dbReference type="Pfam" id="PF22617">
    <property type="entry name" value="HCS_D2"/>
    <property type="match status" value="1"/>
</dbReference>
<feature type="domain" description="Pyruvate carboxyltransferase" evidence="10">
    <location>
        <begin position="9"/>
        <end position="274"/>
    </location>
</feature>
<dbReference type="Gene3D" id="3.20.20.70">
    <property type="entry name" value="Aldolase class I"/>
    <property type="match status" value="1"/>
</dbReference>
<dbReference type="SUPFAM" id="SSF51569">
    <property type="entry name" value="Aldolase"/>
    <property type="match status" value="1"/>
</dbReference>
<dbReference type="InterPro" id="IPR002034">
    <property type="entry name" value="AIPM/Hcit_synth_CS"/>
</dbReference>
<dbReference type="PROSITE" id="PS00815">
    <property type="entry name" value="AIPM_HOMOCIT_SYNTH_1"/>
    <property type="match status" value="1"/>
</dbReference>
<evidence type="ECO:0000256" key="7">
    <source>
        <dbReference type="ARBA" id="ARBA00048263"/>
    </source>
</evidence>
<evidence type="ECO:0000256" key="9">
    <source>
        <dbReference type="RuleBase" id="RU003523"/>
    </source>
</evidence>
<dbReference type="EMBL" id="AP014924">
    <property type="protein sequence ID" value="BAS27116.1"/>
    <property type="molecule type" value="Genomic_DNA"/>
</dbReference>
<dbReference type="PROSITE" id="PS50991">
    <property type="entry name" value="PYR_CT"/>
    <property type="match status" value="1"/>
</dbReference>